<dbReference type="InterPro" id="IPR011004">
    <property type="entry name" value="Trimer_LpxA-like_sf"/>
</dbReference>
<keyword evidence="3" id="KW-1185">Reference proteome</keyword>
<dbReference type="EMBL" id="JAAGWB010000067">
    <property type="protein sequence ID" value="NEN53340.1"/>
    <property type="molecule type" value="Genomic_DNA"/>
</dbReference>
<reference evidence="2 4" key="2">
    <citation type="submission" date="2020-02" db="EMBL/GenBank/DDBJ databases">
        <title>The WGS of Modestobacter muralis DSM 100205.</title>
        <authorList>
            <person name="Jiang Z."/>
        </authorList>
    </citation>
    <scope>NUCLEOTIDE SEQUENCE [LARGE SCALE GENOMIC DNA]</scope>
    <source>
        <strain evidence="2 4">DSM 100205</strain>
    </source>
</reference>
<name>A0A6P0HCM6_9ACTN</name>
<dbReference type="Proteomes" id="UP000471152">
    <property type="component" value="Unassembled WGS sequence"/>
</dbReference>
<keyword evidence="2" id="KW-0808">Transferase</keyword>
<dbReference type="GO" id="GO:0016740">
    <property type="term" value="F:transferase activity"/>
    <property type="evidence" value="ECO:0007669"/>
    <property type="project" value="UniProtKB-KW"/>
</dbReference>
<sequence length="190" mass="20104">MRSAQVTGDDAPGRAHGPSVQESSLWAWTTQDWAVNAGYTDSRLVLLWYRSAQWAIAHGGFPGRVYGAVYRLLCSLFIGVELPPEAVIGPRLRLFHPHAIVVNPAVRMGADCVLRQNVTIGNVTRRDGTEKGVASLGDGVELGAGCVVVGDVHVGDHARIGALALVLESVPARGVAVGNPARVVRIDAGR</sequence>
<accession>A0A6P0HCM6</accession>
<evidence type="ECO:0000313" key="3">
    <source>
        <dbReference type="Proteomes" id="UP000468828"/>
    </source>
</evidence>
<organism evidence="2 4">
    <name type="scientific">Modestobacter muralis</name>
    <dbReference type="NCBI Taxonomy" id="1608614"/>
    <lineage>
        <taxon>Bacteria</taxon>
        <taxon>Bacillati</taxon>
        <taxon>Actinomycetota</taxon>
        <taxon>Actinomycetes</taxon>
        <taxon>Geodermatophilales</taxon>
        <taxon>Geodermatophilaceae</taxon>
        <taxon>Modestobacter</taxon>
    </lineage>
</organism>
<dbReference type="EMBL" id="JAAGWH010000064">
    <property type="protein sequence ID" value="NEK96440.1"/>
    <property type="molecule type" value="Genomic_DNA"/>
</dbReference>
<evidence type="ECO:0000313" key="4">
    <source>
        <dbReference type="Proteomes" id="UP000471152"/>
    </source>
</evidence>
<dbReference type="Proteomes" id="UP000468828">
    <property type="component" value="Unassembled WGS sequence"/>
</dbReference>
<gene>
    <name evidence="2" type="ORF">G3R41_20760</name>
    <name evidence="1" type="ORF">GCU67_20045</name>
</gene>
<dbReference type="SUPFAM" id="SSF51161">
    <property type="entry name" value="Trimeric LpxA-like enzymes"/>
    <property type="match status" value="1"/>
</dbReference>
<dbReference type="RefSeq" id="WP_163613134.1">
    <property type="nucleotide sequence ID" value="NZ_JAAGWB010000067.1"/>
</dbReference>
<proteinExistence type="predicted"/>
<dbReference type="Pfam" id="PF00132">
    <property type="entry name" value="Hexapep"/>
    <property type="match status" value="1"/>
</dbReference>
<comment type="caution">
    <text evidence="2">The sequence shown here is derived from an EMBL/GenBank/DDBJ whole genome shotgun (WGS) entry which is preliminary data.</text>
</comment>
<dbReference type="AlphaFoldDB" id="A0A6P0HCM6"/>
<evidence type="ECO:0000313" key="2">
    <source>
        <dbReference type="EMBL" id="NEN53340.1"/>
    </source>
</evidence>
<reference evidence="1 3" key="1">
    <citation type="submission" date="2020-01" db="EMBL/GenBank/DDBJ databases">
        <title>the WGS Modestobacter muralis CPCC 204518.</title>
        <authorList>
            <person name="Jiang Z."/>
        </authorList>
    </citation>
    <scope>NUCLEOTIDE SEQUENCE [LARGE SCALE GENOMIC DNA]</scope>
    <source>
        <strain evidence="1 3">DSM 100205</strain>
    </source>
</reference>
<dbReference type="InterPro" id="IPR001451">
    <property type="entry name" value="Hexapep"/>
</dbReference>
<dbReference type="Gene3D" id="2.160.10.10">
    <property type="entry name" value="Hexapeptide repeat proteins"/>
    <property type="match status" value="1"/>
</dbReference>
<evidence type="ECO:0000313" key="1">
    <source>
        <dbReference type="EMBL" id="NEK96440.1"/>
    </source>
</evidence>
<protein>
    <submittedName>
        <fullName evidence="2">Serine acetyltransferase</fullName>
    </submittedName>
</protein>
<dbReference type="PANTHER" id="PTHR42811">
    <property type="entry name" value="SERINE ACETYLTRANSFERASE"/>
    <property type="match status" value="1"/>
</dbReference>